<proteinExistence type="predicted"/>
<protein>
    <recommendedName>
        <fullName evidence="1">Peptidase M15A C-terminal domain-containing protein</fullName>
    </recommendedName>
</protein>
<evidence type="ECO:0000313" key="3">
    <source>
        <dbReference type="Proteomes" id="UP000035489"/>
    </source>
</evidence>
<dbReference type="Proteomes" id="UP000035489">
    <property type="component" value="Unassembled WGS sequence"/>
</dbReference>
<dbReference type="STRING" id="1225564.AA309_09830"/>
<evidence type="ECO:0000313" key="2">
    <source>
        <dbReference type="EMBL" id="KLK93337.1"/>
    </source>
</evidence>
<gene>
    <name evidence="2" type="ORF">AA309_09830</name>
</gene>
<name>A0A0H1RL56_9HYPH</name>
<organism evidence="2 3">
    <name type="scientific">Microvirga vignae</name>
    <dbReference type="NCBI Taxonomy" id="1225564"/>
    <lineage>
        <taxon>Bacteria</taxon>
        <taxon>Pseudomonadati</taxon>
        <taxon>Pseudomonadota</taxon>
        <taxon>Alphaproteobacteria</taxon>
        <taxon>Hyphomicrobiales</taxon>
        <taxon>Methylobacteriaceae</taxon>
        <taxon>Microvirga</taxon>
    </lineage>
</organism>
<dbReference type="EMBL" id="LCYG01000021">
    <property type="protein sequence ID" value="KLK93337.1"/>
    <property type="molecule type" value="Genomic_DNA"/>
</dbReference>
<dbReference type="InterPro" id="IPR009045">
    <property type="entry name" value="Zn_M74/Hedgehog-like"/>
</dbReference>
<dbReference type="Pfam" id="PF08291">
    <property type="entry name" value="Peptidase_M15_3"/>
    <property type="match status" value="1"/>
</dbReference>
<feature type="domain" description="Peptidase M15A C-terminal" evidence="1">
    <location>
        <begin position="32"/>
        <end position="117"/>
    </location>
</feature>
<keyword evidence="3" id="KW-1185">Reference proteome</keyword>
<comment type="caution">
    <text evidence="2">The sequence shown here is derived from an EMBL/GenBank/DDBJ whole genome shotgun (WGS) entry which is preliminary data.</text>
</comment>
<dbReference type="InterPro" id="IPR013230">
    <property type="entry name" value="Peptidase_M15A_C"/>
</dbReference>
<dbReference type="SUPFAM" id="SSF55166">
    <property type="entry name" value="Hedgehog/DD-peptidase"/>
    <property type="match status" value="1"/>
</dbReference>
<dbReference type="Gene3D" id="3.30.1380.10">
    <property type="match status" value="1"/>
</dbReference>
<reference evidence="2 3" key="1">
    <citation type="submission" date="2015-05" db="EMBL/GenBank/DDBJ databases">
        <title>Draft genome sequence of Microvirga vignae strain BR3299, a novel nitrogen fixing bacteria isolated from Brazil semi-aired region.</title>
        <authorList>
            <person name="Zilli J.E."/>
            <person name="Passos S.R."/>
            <person name="Leite J."/>
            <person name="Baldani J.I."/>
            <person name="Xavier G.R."/>
            <person name="Rumjaneck N.G."/>
            <person name="Simoes-Araujo J.L."/>
        </authorList>
    </citation>
    <scope>NUCLEOTIDE SEQUENCE [LARGE SCALE GENOMIC DNA]</scope>
    <source>
        <strain evidence="2 3">BR3299</strain>
    </source>
</reference>
<dbReference type="PATRIC" id="fig|1225564.3.peg.2606"/>
<sequence length="124" mass="13525">MPNASTLNNRTLSGFASLVTQGTITLRASAPTNCLPGSLQEVVADVASKFGPVSVESTHRSTSRNWRAGGARHSLHLSCRAIDFRVRTRTRGVMAYLSSRPEVGGIKMYRNGLIHIDNGTRRSW</sequence>
<dbReference type="AlphaFoldDB" id="A0A0H1RL56"/>
<evidence type="ECO:0000259" key="1">
    <source>
        <dbReference type="Pfam" id="PF08291"/>
    </source>
</evidence>
<accession>A0A0H1RL56</accession>